<organism evidence="3 4">
    <name type="scientific">Geomesophilobacter sediminis</name>
    <dbReference type="NCBI Taxonomy" id="2798584"/>
    <lineage>
        <taxon>Bacteria</taxon>
        <taxon>Pseudomonadati</taxon>
        <taxon>Thermodesulfobacteriota</taxon>
        <taxon>Desulfuromonadia</taxon>
        <taxon>Geobacterales</taxon>
        <taxon>Geobacteraceae</taxon>
        <taxon>Geomesophilobacter</taxon>
    </lineage>
</organism>
<keyword evidence="1" id="KW-1133">Transmembrane helix</keyword>
<dbReference type="PANTHER" id="PTHR42208">
    <property type="entry name" value="HEAVY METAL TRANSPORTER-RELATED"/>
    <property type="match status" value="1"/>
</dbReference>
<evidence type="ECO:0000313" key="3">
    <source>
        <dbReference type="EMBL" id="MBJ6726087.1"/>
    </source>
</evidence>
<feature type="domain" description="Urease accessory protein UreH-like transmembrane" evidence="2">
    <location>
        <begin position="7"/>
        <end position="203"/>
    </location>
</feature>
<evidence type="ECO:0000313" key="4">
    <source>
        <dbReference type="Proteomes" id="UP000636888"/>
    </source>
</evidence>
<dbReference type="Proteomes" id="UP000636888">
    <property type="component" value="Unassembled WGS sequence"/>
</dbReference>
<proteinExistence type="predicted"/>
<dbReference type="InterPro" id="IPR039447">
    <property type="entry name" value="UreH-like_TM_dom"/>
</dbReference>
<keyword evidence="1" id="KW-0812">Transmembrane</keyword>
<dbReference type="Pfam" id="PF13386">
    <property type="entry name" value="DsbD_2"/>
    <property type="match status" value="1"/>
</dbReference>
<protein>
    <submittedName>
        <fullName evidence="3">Sulfite exporter TauE/SafE family protein</fullName>
    </submittedName>
</protein>
<evidence type="ECO:0000256" key="1">
    <source>
        <dbReference type="SAM" id="Phobius"/>
    </source>
</evidence>
<comment type="caution">
    <text evidence="3">The sequence shown here is derived from an EMBL/GenBank/DDBJ whole genome shotgun (WGS) entry which is preliminary data.</text>
</comment>
<feature type="transmembrane region" description="Helical" evidence="1">
    <location>
        <begin position="127"/>
        <end position="149"/>
    </location>
</feature>
<dbReference type="EMBL" id="JAEMHM010000012">
    <property type="protein sequence ID" value="MBJ6726087.1"/>
    <property type="molecule type" value="Genomic_DNA"/>
</dbReference>
<keyword evidence="4" id="KW-1185">Reference proteome</keyword>
<feature type="transmembrane region" description="Helical" evidence="1">
    <location>
        <begin position="6"/>
        <end position="32"/>
    </location>
</feature>
<accession>A0A8J7M0N3</accession>
<evidence type="ECO:0000259" key="2">
    <source>
        <dbReference type="Pfam" id="PF13386"/>
    </source>
</evidence>
<reference evidence="3" key="1">
    <citation type="submission" date="2020-12" db="EMBL/GenBank/DDBJ databases">
        <title>Geomonas sp. Red875, isolated from river sediment.</title>
        <authorList>
            <person name="Xu Z."/>
            <person name="Zhang Z."/>
            <person name="Masuda Y."/>
            <person name="Itoh H."/>
            <person name="Senoo K."/>
        </authorList>
    </citation>
    <scope>NUCLEOTIDE SEQUENCE</scope>
    <source>
        <strain evidence="3">Red875</strain>
    </source>
</reference>
<name>A0A8J7M0N3_9BACT</name>
<gene>
    <name evidence="3" type="ORF">JFN93_15320</name>
</gene>
<keyword evidence="1" id="KW-0472">Membrane</keyword>
<dbReference type="PANTHER" id="PTHR42208:SF1">
    <property type="entry name" value="HEAVY METAL TRANSPORTER"/>
    <property type="match status" value="1"/>
</dbReference>
<sequence length="239" mass="23910">MNEWSTTFLLGLTGGAAAFAHCLGMCGGFVLLQPGPKALRRQLLWHAGRLSSYLLLAALAAHAGATLSRVLAGGGVQNLIGWATGAVMVAAGMSLLGVLPVRGGKGCGALLRLAGELFTTSSPGAPLLMGVVSGLLPCPILLAFLAYAMERGSVPAALATMAGVGVGTTLPLLALGSTAAVVTARTRRWGVRGAAVLLLGLGAVTALRGGPLLHRFLPCPAAPQAIASETEPPGGRHGN</sequence>
<dbReference type="AlphaFoldDB" id="A0A8J7M0N3"/>
<feature type="transmembrane region" description="Helical" evidence="1">
    <location>
        <begin position="189"/>
        <end position="207"/>
    </location>
</feature>
<dbReference type="RefSeq" id="WP_199384978.1">
    <property type="nucleotide sequence ID" value="NZ_JAEMHM010000012.1"/>
</dbReference>
<feature type="transmembrane region" description="Helical" evidence="1">
    <location>
        <begin position="155"/>
        <end position="182"/>
    </location>
</feature>
<feature type="transmembrane region" description="Helical" evidence="1">
    <location>
        <begin position="79"/>
        <end position="99"/>
    </location>
</feature>
<feature type="transmembrane region" description="Helical" evidence="1">
    <location>
        <begin position="53"/>
        <end position="73"/>
    </location>
</feature>